<organism evidence="2 3">
    <name type="scientific">Mycobacterium phage Keshu</name>
    <dbReference type="NCBI Taxonomy" id="1567471"/>
    <lineage>
        <taxon>Viruses</taxon>
        <taxon>Duplodnaviria</taxon>
        <taxon>Heunggongvirae</taxon>
        <taxon>Uroviricota</taxon>
        <taxon>Caudoviricetes</taxon>
        <taxon>Weiservirinae</taxon>
        <taxon>Keshuvirus</taxon>
        <taxon>Keshuvirus keshu</taxon>
    </lineage>
</organism>
<dbReference type="Proteomes" id="UP000031717">
    <property type="component" value="Segment"/>
</dbReference>
<evidence type="ECO:0000313" key="2">
    <source>
        <dbReference type="EMBL" id="AJD82270.1"/>
    </source>
</evidence>
<keyword evidence="1" id="KW-0175">Coiled coil</keyword>
<name>A0A0B5A3L1_9CAUD</name>
<keyword evidence="3" id="KW-1185">Reference proteome</keyword>
<dbReference type="RefSeq" id="YP_009125802.1">
    <property type="nucleotide sequence ID" value="NC_026603.1"/>
</dbReference>
<accession>A0A0B5A3L1</accession>
<dbReference type="KEGG" id="vg:23680410"/>
<evidence type="ECO:0000313" key="3">
    <source>
        <dbReference type="Proteomes" id="UP000031717"/>
    </source>
</evidence>
<dbReference type="OrthoDB" id="27895at10239"/>
<gene>
    <name evidence="2" type="primary">50</name>
    <name evidence="2" type="ORF">PBI_KESHU_50</name>
</gene>
<protein>
    <submittedName>
        <fullName evidence="2">Uncharacterized protein</fullName>
    </submittedName>
</protein>
<evidence type="ECO:0000256" key="1">
    <source>
        <dbReference type="SAM" id="Coils"/>
    </source>
</evidence>
<dbReference type="GeneID" id="23680410"/>
<sequence>MQLGKHIEVTNKLKRERDEAVAERDAGRRVIAALTDQLAAALRARAEDNVASYARIELLTGERDAAVNEYAEADAAHRAALADLAEQERELSTLRAVDDEEMGVPTVKADEVRVLHAEPDMERYG</sequence>
<feature type="coiled-coil region" evidence="1">
    <location>
        <begin position="70"/>
        <end position="97"/>
    </location>
</feature>
<dbReference type="EMBL" id="KP027199">
    <property type="protein sequence ID" value="AJD82270.1"/>
    <property type="molecule type" value="Genomic_DNA"/>
</dbReference>
<reference evidence="2 3" key="1">
    <citation type="submission" date="2014-10" db="EMBL/GenBank/DDBJ databases">
        <authorList>
            <person name="Mthembu S."/>
            <person name="Kuvar S."/>
            <person name="Nduna N."/>
            <person name="Pillay S."/>
            <person name="Pillay T."/>
            <person name="Tang P.-C."/>
            <person name="Reddy N."/>
            <person name="Larsen M.H."/>
            <person name="Rubin E.J."/>
            <person name="Russell D.A."/>
            <person name="Guerrero C.A."/>
            <person name="Bowman C.A."/>
            <person name="Jacobs-Sera D."/>
            <person name="Hendrix R.W."/>
            <person name="Hatfull G.F."/>
        </authorList>
    </citation>
    <scope>NUCLEOTIDE SEQUENCE [LARGE SCALE GENOMIC DNA]</scope>
</reference>
<proteinExistence type="predicted"/>